<organism evidence="1">
    <name type="scientific">marine sediment metagenome</name>
    <dbReference type="NCBI Taxonomy" id="412755"/>
    <lineage>
        <taxon>unclassified sequences</taxon>
        <taxon>metagenomes</taxon>
        <taxon>ecological metagenomes</taxon>
    </lineage>
</organism>
<proteinExistence type="predicted"/>
<dbReference type="AlphaFoldDB" id="A0A0F9JF30"/>
<comment type="caution">
    <text evidence="1">The sequence shown here is derived from an EMBL/GenBank/DDBJ whole genome shotgun (WGS) entry which is preliminary data.</text>
</comment>
<gene>
    <name evidence="1" type="ORF">LCGC14_1461070</name>
</gene>
<evidence type="ECO:0000313" key="1">
    <source>
        <dbReference type="EMBL" id="KKM68419.1"/>
    </source>
</evidence>
<sequence length="81" mass="9281">MTSDLKSLRQAIMDREVVTKEDLVRIIDVLESSIEETISNSKRYADGKVKALDDRLKRIEPPKTTLVVEREGEYEVFDPNG</sequence>
<protein>
    <submittedName>
        <fullName evidence="1">Uncharacterized protein</fullName>
    </submittedName>
</protein>
<accession>A0A0F9JF30</accession>
<name>A0A0F9JF30_9ZZZZ</name>
<dbReference type="EMBL" id="LAZR01010170">
    <property type="protein sequence ID" value="KKM68419.1"/>
    <property type="molecule type" value="Genomic_DNA"/>
</dbReference>
<reference evidence="1" key="1">
    <citation type="journal article" date="2015" name="Nature">
        <title>Complex archaea that bridge the gap between prokaryotes and eukaryotes.</title>
        <authorList>
            <person name="Spang A."/>
            <person name="Saw J.H."/>
            <person name="Jorgensen S.L."/>
            <person name="Zaremba-Niedzwiedzka K."/>
            <person name="Martijn J."/>
            <person name="Lind A.E."/>
            <person name="van Eijk R."/>
            <person name="Schleper C."/>
            <person name="Guy L."/>
            <person name="Ettema T.J."/>
        </authorList>
    </citation>
    <scope>NUCLEOTIDE SEQUENCE</scope>
</reference>